<evidence type="ECO:0000313" key="1">
    <source>
        <dbReference type="EMBL" id="ARW19889.1"/>
    </source>
</evidence>
<dbReference type="Pfam" id="PF06152">
    <property type="entry name" value="Phage_min_cap2"/>
    <property type="match status" value="1"/>
</dbReference>
<proteinExistence type="predicted"/>
<dbReference type="AlphaFoldDB" id="A0A1Y0VVM6"/>
<name>A0A1Y0VVM6_PEDPE</name>
<gene>
    <name evidence="1" type="ORF">S100892_01316</name>
</gene>
<protein>
    <submittedName>
        <fullName evidence="1">Structural protein</fullName>
    </submittedName>
</protein>
<dbReference type="Proteomes" id="UP000196118">
    <property type="component" value="Chromosome"/>
</dbReference>
<dbReference type="EMBL" id="CP021474">
    <property type="protein sequence ID" value="ARW19889.1"/>
    <property type="molecule type" value="Genomic_DNA"/>
</dbReference>
<dbReference type="GO" id="GO:0005198">
    <property type="term" value="F:structural molecule activity"/>
    <property type="evidence" value="ECO:0007669"/>
    <property type="project" value="InterPro"/>
</dbReference>
<organism evidence="1 2">
    <name type="scientific">Pediococcus pentosaceus</name>
    <dbReference type="NCBI Taxonomy" id="1255"/>
    <lineage>
        <taxon>Bacteria</taxon>
        <taxon>Bacillati</taxon>
        <taxon>Bacillota</taxon>
        <taxon>Bacilli</taxon>
        <taxon>Lactobacillales</taxon>
        <taxon>Lactobacillaceae</taxon>
        <taxon>Pediococcus</taxon>
    </lineage>
</organism>
<dbReference type="InterPro" id="IPR009319">
    <property type="entry name" value="Phage_A118_VSP1"/>
</dbReference>
<evidence type="ECO:0000313" key="2">
    <source>
        <dbReference type="Proteomes" id="UP000196118"/>
    </source>
</evidence>
<accession>A0A1Y0VVM6</accession>
<reference evidence="1 2" key="1">
    <citation type="submission" date="2017-05" db="EMBL/GenBank/DDBJ databases">
        <title>Genome sequence of Pediococcus pentosaceus strain SRCM100892.</title>
        <authorList>
            <person name="Cho S.H."/>
        </authorList>
    </citation>
    <scope>NUCLEOTIDE SEQUENCE [LARGE SCALE GENOMIC DNA]</scope>
    <source>
        <strain evidence="1 2">SRCM100892</strain>
    </source>
</reference>
<sequence>MITPDSMSKDAKRVNDLYEQLERQIFILIINKLKDNELGEIDSSNVLQWQQQHLNQLNDVVNESIKIVSGKNPQIEAELKHLIKENGQQIVSDVDHTLQKQTHKTVPVSEEVTDMINSYLEKAFTSFNKHINSTLLSRNVGDNATGKVYHDIINKATAQTITGLKTHEQAVDGAIYKWIDAGLPSTLTNRAGNNIPIDSYARTVVNTSAHQVFNDLRLKRMGDYGTKLALMSSHASSRPACAPIQGKVVNLVPEDDPNYDSEYDSIYNHDYGKPGGTQGINCSHILFPYHKGWNTNNQPQYDPEKAIENGEIQQKQRGYERNVRKYKELLVAAEKLKDSDGIQHYKGLVAGNQKRLRDLVKDNDFLYRDYSREKIYK</sequence>